<reference evidence="3" key="1">
    <citation type="submission" date="2021-02" db="EMBL/GenBank/DDBJ databases">
        <authorList>
            <person name="Nowell W R."/>
        </authorList>
    </citation>
    <scope>NUCLEOTIDE SEQUENCE</scope>
</reference>
<feature type="compositionally biased region" description="Basic and acidic residues" evidence="1">
    <location>
        <begin position="14"/>
        <end position="26"/>
    </location>
</feature>
<evidence type="ECO:0000313" key="3">
    <source>
        <dbReference type="EMBL" id="CAF4873992.1"/>
    </source>
</evidence>
<feature type="non-terminal residue" evidence="3">
    <location>
        <position position="58"/>
    </location>
</feature>
<dbReference type="Proteomes" id="UP000681720">
    <property type="component" value="Unassembled WGS sequence"/>
</dbReference>
<dbReference type="EMBL" id="CAJOBH010094013">
    <property type="protein sequence ID" value="CAF4579931.1"/>
    <property type="molecule type" value="Genomic_DNA"/>
</dbReference>
<feature type="compositionally biased region" description="Polar residues" evidence="1">
    <location>
        <begin position="30"/>
        <end position="58"/>
    </location>
</feature>
<feature type="region of interest" description="Disordered" evidence="1">
    <location>
        <begin position="1"/>
        <end position="58"/>
    </location>
</feature>
<evidence type="ECO:0000313" key="2">
    <source>
        <dbReference type="EMBL" id="CAF4579931.1"/>
    </source>
</evidence>
<evidence type="ECO:0000256" key="1">
    <source>
        <dbReference type="SAM" id="MobiDB-lite"/>
    </source>
</evidence>
<accession>A0A8S3BYR0</accession>
<proteinExistence type="predicted"/>
<feature type="compositionally biased region" description="Acidic residues" evidence="1">
    <location>
        <begin position="1"/>
        <end position="13"/>
    </location>
</feature>
<dbReference type="Proteomes" id="UP000681967">
    <property type="component" value="Unassembled WGS sequence"/>
</dbReference>
<dbReference type="EMBL" id="CAJOBJ010168634">
    <property type="protein sequence ID" value="CAF4873992.1"/>
    <property type="molecule type" value="Genomic_DNA"/>
</dbReference>
<dbReference type="AlphaFoldDB" id="A0A8S3BYR0"/>
<gene>
    <name evidence="2" type="ORF">BYL167_LOCUS39261</name>
    <name evidence="3" type="ORF">GIL414_LOCUS50524</name>
</gene>
<sequence length="58" mass="6554">MDTISPDELDENTEQTRSDAKTDKKISSPKIRTQTNMMQSPMKTSTPPTKKITNGENR</sequence>
<organism evidence="3 4">
    <name type="scientific">Rotaria magnacalcarata</name>
    <dbReference type="NCBI Taxonomy" id="392030"/>
    <lineage>
        <taxon>Eukaryota</taxon>
        <taxon>Metazoa</taxon>
        <taxon>Spiralia</taxon>
        <taxon>Gnathifera</taxon>
        <taxon>Rotifera</taxon>
        <taxon>Eurotatoria</taxon>
        <taxon>Bdelloidea</taxon>
        <taxon>Philodinida</taxon>
        <taxon>Philodinidae</taxon>
        <taxon>Rotaria</taxon>
    </lineage>
</organism>
<name>A0A8S3BYR0_9BILA</name>
<comment type="caution">
    <text evidence="3">The sequence shown here is derived from an EMBL/GenBank/DDBJ whole genome shotgun (WGS) entry which is preliminary data.</text>
</comment>
<evidence type="ECO:0000313" key="4">
    <source>
        <dbReference type="Proteomes" id="UP000681720"/>
    </source>
</evidence>
<protein>
    <submittedName>
        <fullName evidence="3">Uncharacterized protein</fullName>
    </submittedName>
</protein>